<gene>
    <name evidence="1" type="ORF">BSIN_0228</name>
</gene>
<evidence type="ECO:0000313" key="2">
    <source>
        <dbReference type="Proteomes" id="UP000198460"/>
    </source>
</evidence>
<sequence length="38" mass="3896">MPVPVMRATPAEHSAAAVRRVGCPCGIGDAAMAMASRR</sequence>
<name>A0A238H510_9BURK</name>
<evidence type="ECO:0000313" key="1">
    <source>
        <dbReference type="EMBL" id="SMG00103.1"/>
    </source>
</evidence>
<reference evidence="1 2" key="1">
    <citation type="submission" date="2017-04" db="EMBL/GenBank/DDBJ databases">
        <authorList>
            <person name="Afonso C.L."/>
            <person name="Miller P.J."/>
            <person name="Scott M.A."/>
            <person name="Spackman E."/>
            <person name="Goraichik I."/>
            <person name="Dimitrov K.M."/>
            <person name="Suarez D.L."/>
            <person name="Swayne D.E."/>
        </authorList>
    </citation>
    <scope>NUCLEOTIDE SEQUENCE [LARGE SCALE GENOMIC DNA]</scope>
    <source>
        <strain evidence="1">LMG 28154</strain>
    </source>
</reference>
<accession>A0A238H510</accession>
<protein>
    <submittedName>
        <fullName evidence="1">Uncharacterized protein</fullName>
    </submittedName>
</protein>
<proteinExistence type="predicted"/>
<organism evidence="1 2">
    <name type="scientific">Burkholderia singularis</name>
    <dbReference type="NCBI Taxonomy" id="1503053"/>
    <lineage>
        <taxon>Bacteria</taxon>
        <taxon>Pseudomonadati</taxon>
        <taxon>Pseudomonadota</taxon>
        <taxon>Betaproteobacteria</taxon>
        <taxon>Burkholderiales</taxon>
        <taxon>Burkholderiaceae</taxon>
        <taxon>Burkholderia</taxon>
        <taxon>pseudomallei group</taxon>
    </lineage>
</organism>
<dbReference type="Proteomes" id="UP000198460">
    <property type="component" value="Unassembled WGS sequence"/>
</dbReference>
<dbReference type="AlphaFoldDB" id="A0A238H510"/>
<dbReference type="EMBL" id="FXAN01000050">
    <property type="protein sequence ID" value="SMG00103.1"/>
    <property type="molecule type" value="Genomic_DNA"/>
</dbReference>